<organism evidence="2 3">
    <name type="scientific">Drosophila ananassae</name>
    <name type="common">Fruit fly</name>
    <dbReference type="NCBI Taxonomy" id="7217"/>
    <lineage>
        <taxon>Eukaryota</taxon>
        <taxon>Metazoa</taxon>
        <taxon>Ecdysozoa</taxon>
        <taxon>Arthropoda</taxon>
        <taxon>Hexapoda</taxon>
        <taxon>Insecta</taxon>
        <taxon>Pterygota</taxon>
        <taxon>Neoptera</taxon>
        <taxon>Endopterygota</taxon>
        <taxon>Diptera</taxon>
        <taxon>Brachycera</taxon>
        <taxon>Muscomorpha</taxon>
        <taxon>Ephydroidea</taxon>
        <taxon>Drosophilidae</taxon>
        <taxon>Drosophila</taxon>
        <taxon>Sophophora</taxon>
    </lineage>
</organism>
<dbReference type="InParanoid" id="A0A0N8NZ02"/>
<evidence type="ECO:0000313" key="2">
    <source>
        <dbReference type="EMBL" id="KPU72956.1"/>
    </source>
</evidence>
<accession>A0A0N8NZ02</accession>
<reference evidence="2 3" key="1">
    <citation type="journal article" date="2007" name="Nature">
        <title>Evolution of genes and genomes on the Drosophila phylogeny.</title>
        <authorList>
            <consortium name="Drosophila 12 Genomes Consortium"/>
            <person name="Clark A.G."/>
            <person name="Eisen M.B."/>
            <person name="Smith D.R."/>
            <person name="Bergman C.M."/>
            <person name="Oliver B."/>
            <person name="Markow T.A."/>
            <person name="Kaufman T.C."/>
            <person name="Kellis M."/>
            <person name="Gelbart W."/>
            <person name="Iyer V.N."/>
            <person name="Pollard D.A."/>
            <person name="Sackton T.B."/>
            <person name="Larracuente A.M."/>
            <person name="Singh N.D."/>
            <person name="Abad J.P."/>
            <person name="Abt D.N."/>
            <person name="Adryan B."/>
            <person name="Aguade M."/>
            <person name="Akashi H."/>
            <person name="Anderson W.W."/>
            <person name="Aquadro C.F."/>
            <person name="Ardell D.H."/>
            <person name="Arguello R."/>
            <person name="Artieri C.G."/>
            <person name="Barbash D.A."/>
            <person name="Barker D."/>
            <person name="Barsanti P."/>
            <person name="Batterham P."/>
            <person name="Batzoglou S."/>
            <person name="Begun D."/>
            <person name="Bhutkar A."/>
            <person name="Blanco E."/>
            <person name="Bosak S.A."/>
            <person name="Bradley R.K."/>
            <person name="Brand A.D."/>
            <person name="Brent M.R."/>
            <person name="Brooks A.N."/>
            <person name="Brown R.H."/>
            <person name="Butlin R.K."/>
            <person name="Caggese C."/>
            <person name="Calvi B.R."/>
            <person name="Bernardo de Carvalho A."/>
            <person name="Caspi A."/>
            <person name="Castrezana S."/>
            <person name="Celniker S.E."/>
            <person name="Chang J.L."/>
            <person name="Chapple C."/>
            <person name="Chatterji S."/>
            <person name="Chinwalla A."/>
            <person name="Civetta A."/>
            <person name="Clifton S.W."/>
            <person name="Comeron J.M."/>
            <person name="Costello J.C."/>
            <person name="Coyne J.A."/>
            <person name="Daub J."/>
            <person name="David R.G."/>
            <person name="Delcher A.L."/>
            <person name="Delehaunty K."/>
            <person name="Do C.B."/>
            <person name="Ebling H."/>
            <person name="Edwards K."/>
            <person name="Eickbush T."/>
            <person name="Evans J.D."/>
            <person name="Filipski A."/>
            <person name="Findeiss S."/>
            <person name="Freyhult E."/>
            <person name="Fulton L."/>
            <person name="Fulton R."/>
            <person name="Garcia A.C."/>
            <person name="Gardiner A."/>
            <person name="Garfield D.A."/>
            <person name="Garvin B.E."/>
            <person name="Gibson G."/>
            <person name="Gilbert D."/>
            <person name="Gnerre S."/>
            <person name="Godfrey J."/>
            <person name="Good R."/>
            <person name="Gotea V."/>
            <person name="Gravely B."/>
            <person name="Greenberg A.J."/>
            <person name="Griffiths-Jones S."/>
            <person name="Gross S."/>
            <person name="Guigo R."/>
            <person name="Gustafson E.A."/>
            <person name="Haerty W."/>
            <person name="Hahn M.W."/>
            <person name="Halligan D.L."/>
            <person name="Halpern A.L."/>
            <person name="Halter G.M."/>
            <person name="Han M.V."/>
            <person name="Heger A."/>
            <person name="Hillier L."/>
            <person name="Hinrichs A.S."/>
            <person name="Holmes I."/>
            <person name="Hoskins R.A."/>
            <person name="Hubisz M.J."/>
            <person name="Hultmark D."/>
            <person name="Huntley M.A."/>
            <person name="Jaffe D.B."/>
            <person name="Jagadeeshan S."/>
            <person name="Jeck W.R."/>
            <person name="Johnson J."/>
            <person name="Jones C.D."/>
            <person name="Jordan W.C."/>
            <person name="Karpen G.H."/>
            <person name="Kataoka E."/>
            <person name="Keightley P.D."/>
            <person name="Kheradpour P."/>
            <person name="Kirkness E.F."/>
            <person name="Koerich L.B."/>
            <person name="Kristiansen K."/>
            <person name="Kudrna D."/>
            <person name="Kulathinal R.J."/>
            <person name="Kumar S."/>
            <person name="Kwok R."/>
            <person name="Lander E."/>
            <person name="Langley C.H."/>
            <person name="Lapoint R."/>
            <person name="Lazzaro B.P."/>
            <person name="Lee S.J."/>
            <person name="Levesque L."/>
            <person name="Li R."/>
            <person name="Lin C.F."/>
            <person name="Lin M.F."/>
            <person name="Lindblad-Toh K."/>
            <person name="Llopart A."/>
            <person name="Long M."/>
            <person name="Low L."/>
            <person name="Lozovsky E."/>
            <person name="Lu J."/>
            <person name="Luo M."/>
            <person name="Machado C.A."/>
            <person name="Makalowski W."/>
            <person name="Marzo M."/>
            <person name="Matsuda M."/>
            <person name="Matzkin L."/>
            <person name="McAllister B."/>
            <person name="McBride C.S."/>
            <person name="McKernan B."/>
            <person name="McKernan K."/>
            <person name="Mendez-Lago M."/>
            <person name="Minx P."/>
            <person name="Mollenhauer M.U."/>
            <person name="Montooth K."/>
            <person name="Mount S.M."/>
            <person name="Mu X."/>
            <person name="Myers E."/>
            <person name="Negre B."/>
            <person name="Newfeld S."/>
            <person name="Nielsen R."/>
            <person name="Noor M.A."/>
            <person name="O'Grady P."/>
            <person name="Pachter L."/>
            <person name="Papaceit M."/>
            <person name="Parisi M.J."/>
            <person name="Parisi M."/>
            <person name="Parts L."/>
            <person name="Pedersen J.S."/>
            <person name="Pesole G."/>
            <person name="Phillippy A.M."/>
            <person name="Ponting C.P."/>
            <person name="Pop M."/>
            <person name="Porcelli D."/>
            <person name="Powell J.R."/>
            <person name="Prohaska S."/>
            <person name="Pruitt K."/>
            <person name="Puig M."/>
            <person name="Quesneville H."/>
            <person name="Ram K.R."/>
            <person name="Rand D."/>
            <person name="Rasmussen M.D."/>
            <person name="Reed L.K."/>
            <person name="Reenan R."/>
            <person name="Reily A."/>
            <person name="Remington K.A."/>
            <person name="Rieger T.T."/>
            <person name="Ritchie M.G."/>
            <person name="Robin C."/>
            <person name="Rogers Y.H."/>
            <person name="Rohde C."/>
            <person name="Rozas J."/>
            <person name="Rubenfield M.J."/>
            <person name="Ruiz A."/>
            <person name="Russo S."/>
            <person name="Salzberg S.L."/>
            <person name="Sanchez-Gracia A."/>
            <person name="Saranga D.J."/>
            <person name="Sato H."/>
            <person name="Schaeffer S.W."/>
            <person name="Schatz M.C."/>
            <person name="Schlenke T."/>
            <person name="Schwartz R."/>
            <person name="Segarra C."/>
            <person name="Singh R.S."/>
            <person name="Sirot L."/>
            <person name="Sirota M."/>
            <person name="Sisneros N.B."/>
            <person name="Smith C.D."/>
            <person name="Smith T.F."/>
            <person name="Spieth J."/>
            <person name="Stage D.E."/>
            <person name="Stark A."/>
            <person name="Stephan W."/>
            <person name="Strausberg R.L."/>
            <person name="Strempel S."/>
            <person name="Sturgill D."/>
            <person name="Sutton G."/>
            <person name="Sutton G.G."/>
            <person name="Tao W."/>
            <person name="Teichmann S."/>
            <person name="Tobari Y.N."/>
            <person name="Tomimura Y."/>
            <person name="Tsolas J.M."/>
            <person name="Valente V.L."/>
            <person name="Venter E."/>
            <person name="Venter J.C."/>
            <person name="Vicario S."/>
            <person name="Vieira F.G."/>
            <person name="Vilella A.J."/>
            <person name="Villasante A."/>
            <person name="Walenz B."/>
            <person name="Wang J."/>
            <person name="Wasserman M."/>
            <person name="Watts T."/>
            <person name="Wilson D."/>
            <person name="Wilson R.K."/>
            <person name="Wing R.A."/>
            <person name="Wolfner M.F."/>
            <person name="Wong A."/>
            <person name="Wong G.K."/>
            <person name="Wu C.I."/>
            <person name="Wu G."/>
            <person name="Yamamoto D."/>
            <person name="Yang H.P."/>
            <person name="Yang S.P."/>
            <person name="Yorke J.A."/>
            <person name="Yoshida K."/>
            <person name="Zdobnov E."/>
            <person name="Zhang P."/>
            <person name="Zhang Y."/>
            <person name="Zimin A.V."/>
            <person name="Baldwin J."/>
            <person name="Abdouelleil A."/>
            <person name="Abdulkadir J."/>
            <person name="Abebe A."/>
            <person name="Abera B."/>
            <person name="Abreu J."/>
            <person name="Acer S.C."/>
            <person name="Aftuck L."/>
            <person name="Alexander A."/>
            <person name="An P."/>
            <person name="Anderson E."/>
            <person name="Anderson S."/>
            <person name="Arachi H."/>
            <person name="Azer M."/>
            <person name="Bachantsang P."/>
            <person name="Barry A."/>
            <person name="Bayul T."/>
            <person name="Berlin A."/>
            <person name="Bessette D."/>
            <person name="Bloom T."/>
            <person name="Blye J."/>
            <person name="Boguslavskiy L."/>
            <person name="Bonnet C."/>
            <person name="Boukhgalter B."/>
            <person name="Bourzgui I."/>
            <person name="Brown A."/>
            <person name="Cahill P."/>
            <person name="Channer S."/>
            <person name="Cheshatsang Y."/>
            <person name="Chuda L."/>
            <person name="Citroen M."/>
            <person name="Collymore A."/>
            <person name="Cooke P."/>
            <person name="Costello M."/>
            <person name="D'Aco K."/>
            <person name="Daza R."/>
            <person name="De Haan G."/>
            <person name="DeGray S."/>
            <person name="DeMaso C."/>
            <person name="Dhargay N."/>
            <person name="Dooley K."/>
            <person name="Dooley E."/>
            <person name="Doricent M."/>
            <person name="Dorje P."/>
            <person name="Dorjee K."/>
            <person name="Dupes A."/>
            <person name="Elong R."/>
            <person name="Falk J."/>
            <person name="Farina A."/>
            <person name="Faro S."/>
            <person name="Ferguson D."/>
            <person name="Fisher S."/>
            <person name="Foley C.D."/>
            <person name="Franke A."/>
            <person name="Friedrich D."/>
            <person name="Gadbois L."/>
            <person name="Gearin G."/>
            <person name="Gearin C.R."/>
            <person name="Giannoukos G."/>
            <person name="Goode T."/>
            <person name="Graham J."/>
            <person name="Grandbois E."/>
            <person name="Grewal S."/>
            <person name="Gyaltsen K."/>
            <person name="Hafez N."/>
            <person name="Hagos B."/>
            <person name="Hall J."/>
            <person name="Henson C."/>
            <person name="Hollinger A."/>
            <person name="Honan T."/>
            <person name="Huard M.D."/>
            <person name="Hughes L."/>
            <person name="Hurhula B."/>
            <person name="Husby M.E."/>
            <person name="Kamat A."/>
            <person name="Kanga B."/>
            <person name="Kashin S."/>
            <person name="Khazanovich D."/>
            <person name="Kisner P."/>
            <person name="Lance K."/>
            <person name="Lara M."/>
            <person name="Lee W."/>
            <person name="Lennon N."/>
            <person name="Letendre F."/>
            <person name="LeVine R."/>
            <person name="Lipovsky A."/>
            <person name="Liu X."/>
            <person name="Liu J."/>
            <person name="Liu S."/>
            <person name="Lokyitsang T."/>
            <person name="Lokyitsang Y."/>
            <person name="Lubonja R."/>
            <person name="Lui A."/>
            <person name="MacDonald P."/>
            <person name="Magnisalis V."/>
            <person name="Maru K."/>
            <person name="Matthews C."/>
            <person name="McCusker W."/>
            <person name="McDonough S."/>
            <person name="Mehta T."/>
            <person name="Meldrim J."/>
            <person name="Meneus L."/>
            <person name="Mihai O."/>
            <person name="Mihalev A."/>
            <person name="Mihova T."/>
            <person name="Mittelman R."/>
            <person name="Mlenga V."/>
            <person name="Montmayeur A."/>
            <person name="Mulrain L."/>
            <person name="Navidi A."/>
            <person name="Naylor J."/>
            <person name="Negash T."/>
            <person name="Nguyen T."/>
            <person name="Nguyen N."/>
            <person name="Nicol R."/>
            <person name="Norbu C."/>
            <person name="Norbu N."/>
            <person name="Novod N."/>
            <person name="O'Neill B."/>
            <person name="Osman S."/>
            <person name="Markiewicz E."/>
            <person name="Oyono O.L."/>
            <person name="Patti C."/>
            <person name="Phunkhang P."/>
            <person name="Pierre F."/>
            <person name="Priest M."/>
            <person name="Raghuraman S."/>
            <person name="Rege F."/>
            <person name="Reyes R."/>
            <person name="Rise C."/>
            <person name="Rogov P."/>
            <person name="Ross K."/>
            <person name="Ryan E."/>
            <person name="Settipalli S."/>
            <person name="Shea T."/>
            <person name="Sherpa N."/>
            <person name="Shi L."/>
            <person name="Shih D."/>
            <person name="Sparrow T."/>
            <person name="Spaulding J."/>
            <person name="Stalker J."/>
            <person name="Stange-Thomann N."/>
            <person name="Stavropoulos S."/>
            <person name="Stone C."/>
            <person name="Strader C."/>
            <person name="Tesfaye S."/>
            <person name="Thomson T."/>
            <person name="Thoulutsang Y."/>
            <person name="Thoulutsang D."/>
            <person name="Topham K."/>
            <person name="Topping I."/>
            <person name="Tsamla T."/>
            <person name="Vassiliev H."/>
            <person name="Vo A."/>
            <person name="Wangchuk T."/>
            <person name="Wangdi T."/>
            <person name="Weiand M."/>
            <person name="Wilkinson J."/>
            <person name="Wilson A."/>
            <person name="Yadav S."/>
            <person name="Young G."/>
            <person name="Yu Q."/>
            <person name="Zembek L."/>
            <person name="Zhong D."/>
            <person name="Zimmer A."/>
            <person name="Zwirko Z."/>
            <person name="Jaffe D.B."/>
            <person name="Alvarez P."/>
            <person name="Brockman W."/>
            <person name="Butler J."/>
            <person name="Chin C."/>
            <person name="Gnerre S."/>
            <person name="Grabherr M."/>
            <person name="Kleber M."/>
            <person name="Mauceli E."/>
            <person name="MacCallum I."/>
        </authorList>
    </citation>
    <scope>NUCLEOTIDE SEQUENCE [LARGE SCALE GENOMIC DNA]</scope>
    <source>
        <strain evidence="3">Tucson 14024-0371.13</strain>
    </source>
</reference>
<dbReference type="AlphaFoldDB" id="A0A0N8NZ02"/>
<evidence type="ECO:0000313" key="3">
    <source>
        <dbReference type="Proteomes" id="UP000007801"/>
    </source>
</evidence>
<evidence type="ECO:0000256" key="1">
    <source>
        <dbReference type="SAM" id="MobiDB-lite"/>
    </source>
</evidence>
<feature type="region of interest" description="Disordered" evidence="1">
    <location>
        <begin position="37"/>
        <end position="61"/>
    </location>
</feature>
<sequence>MAYNLSAPQVWAWPPLSSRDTSQRLTCTDNQRFFDHNSNERAKDRGLGAPMAGTHSRMRII</sequence>
<dbReference type="EMBL" id="CH902667">
    <property type="protein sequence ID" value="KPU72956.1"/>
    <property type="molecule type" value="Genomic_DNA"/>
</dbReference>
<feature type="compositionally biased region" description="Basic and acidic residues" evidence="1">
    <location>
        <begin position="37"/>
        <end position="46"/>
    </location>
</feature>
<proteinExistence type="predicted"/>
<protein>
    <submittedName>
        <fullName evidence="2">Uncharacterized protein, isoform A</fullName>
    </submittedName>
</protein>
<keyword evidence="3" id="KW-1185">Reference proteome</keyword>
<dbReference type="Proteomes" id="UP000007801">
    <property type="component" value="Unassembled WGS sequence"/>
</dbReference>
<name>A0A0N8NZ02_DROAN</name>
<gene>
    <name evidence="2" type="primary">Dana\GF26728</name>
    <name evidence="2" type="ORF">GF26728</name>
</gene>